<dbReference type="Proteomes" id="UP000321618">
    <property type="component" value="Unassembled WGS sequence"/>
</dbReference>
<accession>A0AB34A9F9</accession>
<organism evidence="1 2">
    <name type="scientific">Companilactobacillus crustorum</name>
    <dbReference type="NCBI Taxonomy" id="392416"/>
    <lineage>
        <taxon>Bacteria</taxon>
        <taxon>Bacillati</taxon>
        <taxon>Bacillota</taxon>
        <taxon>Bacilli</taxon>
        <taxon>Lactobacillales</taxon>
        <taxon>Lactobacillaceae</taxon>
        <taxon>Companilactobacillus</taxon>
    </lineage>
</organism>
<name>A0AB34A9F9_9LACO</name>
<dbReference type="EMBL" id="BJZM01000007">
    <property type="protein sequence ID" value="GEO76069.1"/>
    <property type="molecule type" value="Genomic_DNA"/>
</dbReference>
<gene>
    <name evidence="1" type="ORF">LCR01_05120</name>
</gene>
<evidence type="ECO:0000313" key="2">
    <source>
        <dbReference type="Proteomes" id="UP000321618"/>
    </source>
</evidence>
<evidence type="ECO:0000313" key="1">
    <source>
        <dbReference type="EMBL" id="GEO76069.1"/>
    </source>
</evidence>
<protein>
    <submittedName>
        <fullName evidence="1">Uncharacterized protein</fullName>
    </submittedName>
</protein>
<reference evidence="1 2" key="1">
    <citation type="submission" date="2019-07" db="EMBL/GenBank/DDBJ databases">
        <title>Whole genome shotgun sequence of Lactobacillus crustorum NBRC 107159.</title>
        <authorList>
            <person name="Hosoyama A."/>
            <person name="Uohara A."/>
            <person name="Ohji S."/>
            <person name="Ichikawa N."/>
        </authorList>
    </citation>
    <scope>NUCLEOTIDE SEQUENCE [LARGE SCALE GENOMIC DNA]</scope>
    <source>
        <strain evidence="1 2">NBRC 107159</strain>
    </source>
</reference>
<dbReference type="AlphaFoldDB" id="A0AB34A9F9"/>
<comment type="caution">
    <text evidence="1">The sequence shown here is derived from an EMBL/GenBank/DDBJ whole genome shotgun (WGS) entry which is preliminary data.</text>
</comment>
<sequence>MLVIEVTATASVGVIMAPRAKAKANGMLGIIRCVTKPTAMIERIANSTDKEKVVPN</sequence>
<proteinExistence type="predicted"/>